<feature type="compositionally biased region" description="Polar residues" evidence="2">
    <location>
        <begin position="56"/>
        <end position="68"/>
    </location>
</feature>
<keyword evidence="1" id="KW-0175">Coiled coil</keyword>
<evidence type="ECO:0000313" key="3">
    <source>
        <dbReference type="EMBL" id="WEW56146.1"/>
    </source>
</evidence>
<feature type="region of interest" description="Disordered" evidence="2">
    <location>
        <begin position="1"/>
        <end position="68"/>
    </location>
</feature>
<feature type="compositionally biased region" description="Basic and acidic residues" evidence="2">
    <location>
        <begin position="17"/>
        <end position="28"/>
    </location>
</feature>
<dbReference type="AlphaFoldDB" id="A0AAF0DCR0"/>
<accession>A0AAF0DCR0</accession>
<protein>
    <recommendedName>
        <fullName evidence="5">F-box domain-containing protein</fullName>
    </recommendedName>
</protein>
<dbReference type="EMBL" id="CP120627">
    <property type="protein sequence ID" value="WEW56146.1"/>
    <property type="molecule type" value="Genomic_DNA"/>
</dbReference>
<name>A0AAF0DCR0_9EURO</name>
<dbReference type="Proteomes" id="UP001219355">
    <property type="component" value="Chromosome 1"/>
</dbReference>
<proteinExistence type="predicted"/>
<gene>
    <name evidence="3" type="ORF">PRK78_001581</name>
</gene>
<keyword evidence="4" id="KW-1185">Reference proteome</keyword>
<evidence type="ECO:0000256" key="2">
    <source>
        <dbReference type="SAM" id="MobiDB-lite"/>
    </source>
</evidence>
<organism evidence="3 4">
    <name type="scientific">Emydomyces testavorans</name>
    <dbReference type="NCBI Taxonomy" id="2070801"/>
    <lineage>
        <taxon>Eukaryota</taxon>
        <taxon>Fungi</taxon>
        <taxon>Dikarya</taxon>
        <taxon>Ascomycota</taxon>
        <taxon>Pezizomycotina</taxon>
        <taxon>Eurotiomycetes</taxon>
        <taxon>Eurotiomycetidae</taxon>
        <taxon>Onygenales</taxon>
        <taxon>Nannizziopsiaceae</taxon>
        <taxon>Emydomyces</taxon>
    </lineage>
</organism>
<evidence type="ECO:0000256" key="1">
    <source>
        <dbReference type="SAM" id="Coils"/>
    </source>
</evidence>
<evidence type="ECO:0000313" key="4">
    <source>
        <dbReference type="Proteomes" id="UP001219355"/>
    </source>
</evidence>
<evidence type="ECO:0008006" key="5">
    <source>
        <dbReference type="Google" id="ProtNLM"/>
    </source>
</evidence>
<reference evidence="3" key="1">
    <citation type="submission" date="2023-03" db="EMBL/GenBank/DDBJ databases">
        <title>Emydomyces testavorans Genome Sequence.</title>
        <authorList>
            <person name="Hoyer L."/>
        </authorList>
    </citation>
    <scope>NUCLEOTIDE SEQUENCE</scope>
    <source>
        <strain evidence="3">16-2883</strain>
    </source>
</reference>
<feature type="compositionally biased region" description="Low complexity" evidence="2">
    <location>
        <begin position="32"/>
        <end position="54"/>
    </location>
</feature>
<feature type="compositionally biased region" description="Basic residues" evidence="2">
    <location>
        <begin position="1"/>
        <end position="10"/>
    </location>
</feature>
<sequence>MVSRKSRRKANPMATIPEDREPIDRVNHDSQVQMSTRTRMSTRSQTRTVQQERSCQQDQGPMENQQVAGQQRLYRIQRTNEGSNTSLTERGEGVNIGINQGYPENVQGRYMNRDQREGQGVSAYRGILGHAEGQNYMSGPPLAIQAQAALTARLRQSEQQLPEPPLTAVLHKEKPVGAPAVSQWEISRLLAQTEQYLSVLRLNQGPQNEQLGRSSAIQARLPGANYTSNGNQANQGSRYPVIDTSNVPRIENTENALGDDPRKLPSVAEQLFKESEAVKRAYKRRLQAVKDRHSQLLADAAPNHASGVMNTRAAPRIGADTENRMPMTRGIRGLQGRVLKTTPKTIRPHRLWLRGPSQGYRSFGDLVQADMPSPSLEHFSIMKLSRTASECGPARVCRHSESRFSIFQELLKRPELIINLASHLRVQELLILYRISKPFHSIINQRFTTVILSQAMRRAPESARIFPFRCYSSLCIDDPGQRPHPVAQLAATGQHRKVPSFRWLLMLCFREMVCHEIRMIMAEDGTPLPEQCESVMKKIWFVMDIPDNARRIGMIQNREIFTDADLFFATMFFVKMDMRFTDPLTGSGRDGMRRMLLSQPSLSTFWKALRRTALVSKVDAVKMYIRWKWQPPARLAGQPVFDVPANEIGIIQYEGWGRTGSRVPLQRPDEIILKESIHRNLNLRDAYTDMFLWGYVNPRDLQDIPPVPERRDLERLGGMEDLLISDEEKRNRNRANNEKLVSRRVTFS</sequence>
<feature type="coiled-coil region" evidence="1">
    <location>
        <begin position="272"/>
        <end position="299"/>
    </location>
</feature>